<keyword evidence="1" id="KW-0812">Transmembrane</keyword>
<feature type="transmembrane region" description="Helical" evidence="1">
    <location>
        <begin position="50"/>
        <end position="67"/>
    </location>
</feature>
<dbReference type="EMBL" id="FOIO01000051">
    <property type="protein sequence ID" value="SEU05389.1"/>
    <property type="molecule type" value="Genomic_DNA"/>
</dbReference>
<dbReference type="Pfam" id="PF03703">
    <property type="entry name" value="bPH_2"/>
    <property type="match status" value="1"/>
</dbReference>
<dbReference type="Proteomes" id="UP000182121">
    <property type="component" value="Unassembled WGS sequence"/>
</dbReference>
<comment type="caution">
    <text evidence="3">The sequence shown here is derived from an EMBL/GenBank/DDBJ whole genome shotgun (WGS) entry which is preliminary data.</text>
</comment>
<feature type="domain" description="YdbS-like PH" evidence="2">
    <location>
        <begin position="67"/>
        <end position="132"/>
    </location>
</feature>
<keyword evidence="1" id="KW-0472">Membrane</keyword>
<dbReference type="PANTHER" id="PTHR37938:SF1">
    <property type="entry name" value="BLL0215 PROTEIN"/>
    <property type="match status" value="1"/>
</dbReference>
<evidence type="ECO:0000256" key="1">
    <source>
        <dbReference type="SAM" id="Phobius"/>
    </source>
</evidence>
<name>A0A1I0J6E3_9FIRM</name>
<sequence>MGNYIKNSVTTNETVVFESKQHWIALLPRGVVAAFFLLCGFASLDIFVPMFIFALLFILGPLIRFLTTELGFTNKRLIGKVGLIRTNSLDSPLNKINNVSCSSGLFGKIFGYGNVSITTSSGAYLYKGLMKPEQFKTNLMKQVNQFDEDRIKHQATEMANAMKGTV</sequence>
<protein>
    <submittedName>
        <fullName evidence="3">PH domain-containing protein</fullName>
    </submittedName>
</protein>
<evidence type="ECO:0000313" key="4">
    <source>
        <dbReference type="Proteomes" id="UP000182121"/>
    </source>
</evidence>
<dbReference type="PANTHER" id="PTHR37938">
    <property type="entry name" value="BLL0215 PROTEIN"/>
    <property type="match status" value="1"/>
</dbReference>
<evidence type="ECO:0000259" key="2">
    <source>
        <dbReference type="Pfam" id="PF03703"/>
    </source>
</evidence>
<gene>
    <name evidence="3" type="ORF">SAMN05216521_105121</name>
</gene>
<dbReference type="AlphaFoldDB" id="A0A1I0J6E3"/>
<organism evidence="3 4">
    <name type="scientific">Enterocloster clostridioformis</name>
    <dbReference type="NCBI Taxonomy" id="1531"/>
    <lineage>
        <taxon>Bacteria</taxon>
        <taxon>Bacillati</taxon>
        <taxon>Bacillota</taxon>
        <taxon>Clostridia</taxon>
        <taxon>Lachnospirales</taxon>
        <taxon>Lachnospiraceae</taxon>
        <taxon>Enterocloster</taxon>
    </lineage>
</organism>
<proteinExistence type="predicted"/>
<dbReference type="RefSeq" id="WP_074663779.1">
    <property type="nucleotide sequence ID" value="NZ_FOIO01000051.1"/>
</dbReference>
<evidence type="ECO:0000313" key="3">
    <source>
        <dbReference type="EMBL" id="SEU05389.1"/>
    </source>
</evidence>
<accession>A0A1I0J6E3</accession>
<feature type="transmembrane region" description="Helical" evidence="1">
    <location>
        <begin position="26"/>
        <end position="44"/>
    </location>
</feature>
<reference evidence="3 4" key="1">
    <citation type="submission" date="2016-10" db="EMBL/GenBank/DDBJ databases">
        <authorList>
            <person name="Varghese N."/>
            <person name="Submissions S."/>
        </authorList>
    </citation>
    <scope>NUCLEOTIDE SEQUENCE [LARGE SCALE GENOMIC DNA]</scope>
    <source>
        <strain evidence="3 4">NLAE-zl-C196</strain>
    </source>
</reference>
<dbReference type="InterPro" id="IPR005182">
    <property type="entry name" value="YdbS-like_PH"/>
</dbReference>
<keyword evidence="1" id="KW-1133">Transmembrane helix</keyword>